<dbReference type="GO" id="GO:0004553">
    <property type="term" value="F:hydrolase activity, hydrolyzing O-glycosyl compounds"/>
    <property type="evidence" value="ECO:0007669"/>
    <property type="project" value="InterPro"/>
</dbReference>
<dbReference type="AlphaFoldDB" id="A0AAD6VR39"/>
<dbReference type="InterPro" id="IPR051795">
    <property type="entry name" value="Glycosyl_Hydrlase_43"/>
</dbReference>
<dbReference type="Gene3D" id="2.60.120.200">
    <property type="match status" value="1"/>
</dbReference>
<dbReference type="CDD" id="cd18833">
    <property type="entry name" value="GH43_PcXyl-like"/>
    <property type="match status" value="1"/>
</dbReference>
<dbReference type="InterPro" id="IPR023296">
    <property type="entry name" value="Glyco_hydro_beta-prop_sf"/>
</dbReference>
<dbReference type="GO" id="GO:0005975">
    <property type="term" value="P:carbohydrate metabolic process"/>
    <property type="evidence" value="ECO:0007669"/>
    <property type="project" value="InterPro"/>
</dbReference>
<proteinExistence type="inferred from homology"/>
<keyword evidence="3 6" id="KW-0326">Glycosidase</keyword>
<sequence>MQCFLVAALIISASLVVATLRPHNPILPGFHPDPSCIFVQEWNLTFFCASSSFNAFPGIPIHASQDLQSWRLIGNALSRADQLPSLTNAVGGTSGIWAPTLRYHDGEFFILTTLVFDKMPINDTARWNNIIFRTKNPYMADAWSDPVHFRFDGYDSSPFWHEDGTVYVQGSHPWEVSPHIDQIKLNLETGEATEQTPLWNGTGGLAPEGPHMHLKDGFYYLIIAEGGTGLNHMVTAARSKQITGPFAPAPHNPLLTNANTSAYFQTVGHADVFQDSDGRWWGVALSTRSGPEYISYPMGRETVLTNMTWAKDEWPVFENVSGIIDGPILPLLPDSKGDGIDFAPKTTIPLHWAHWRIPDPMAYTVSPPGHENSLRLLPSLLNLTGFDANSAPTPQTFVGRRQVHSEFVFSVDMEYAPRAPEEEAGVSVFLTQNHHIDFGIVCLADTEEASCDDATALRIRTTSTTATTPRPDTIIPLAHLSRTRLEIRADNLTHYTFSYAQIGGTGTDRIGVALTLAGFGLSADVSWGFTGASFDFSRRNAVVNGIAGTMLGVYATGNGRNASTPAYVSRWRYEGVRQVIDNEAAPSLQIEGLKF</sequence>
<name>A0AAD6VR39_9AGAR</name>
<evidence type="ECO:0000256" key="5">
    <source>
        <dbReference type="PIRSR" id="PIRSR606710-2"/>
    </source>
</evidence>
<keyword evidence="7" id="KW-0732">Signal</keyword>
<feature type="chain" id="PRO_5041904931" evidence="7">
    <location>
        <begin position="19"/>
        <end position="595"/>
    </location>
</feature>
<evidence type="ECO:0000256" key="7">
    <source>
        <dbReference type="SAM" id="SignalP"/>
    </source>
</evidence>
<organism evidence="9 10">
    <name type="scientific">Mycena pura</name>
    <dbReference type="NCBI Taxonomy" id="153505"/>
    <lineage>
        <taxon>Eukaryota</taxon>
        <taxon>Fungi</taxon>
        <taxon>Dikarya</taxon>
        <taxon>Basidiomycota</taxon>
        <taxon>Agaricomycotina</taxon>
        <taxon>Agaricomycetes</taxon>
        <taxon>Agaricomycetidae</taxon>
        <taxon>Agaricales</taxon>
        <taxon>Marasmiineae</taxon>
        <taxon>Mycenaceae</taxon>
        <taxon>Mycena</taxon>
    </lineage>
</organism>
<evidence type="ECO:0000256" key="1">
    <source>
        <dbReference type="ARBA" id="ARBA00009865"/>
    </source>
</evidence>
<dbReference type="InterPro" id="IPR006710">
    <property type="entry name" value="Glyco_hydro_43"/>
</dbReference>
<dbReference type="PANTHER" id="PTHR42812">
    <property type="entry name" value="BETA-XYLOSIDASE"/>
    <property type="match status" value="1"/>
</dbReference>
<dbReference type="SUPFAM" id="SSF49899">
    <property type="entry name" value="Concanavalin A-like lectins/glucanases"/>
    <property type="match status" value="1"/>
</dbReference>
<evidence type="ECO:0000313" key="10">
    <source>
        <dbReference type="Proteomes" id="UP001219525"/>
    </source>
</evidence>
<evidence type="ECO:0000256" key="6">
    <source>
        <dbReference type="RuleBase" id="RU361187"/>
    </source>
</evidence>
<accession>A0AAD6VR39</accession>
<feature type="signal peptide" evidence="7">
    <location>
        <begin position="1"/>
        <end position="18"/>
    </location>
</feature>
<evidence type="ECO:0000256" key="4">
    <source>
        <dbReference type="PIRSR" id="PIRSR606710-1"/>
    </source>
</evidence>
<dbReference type="InterPro" id="IPR013320">
    <property type="entry name" value="ConA-like_dom_sf"/>
</dbReference>
<feature type="site" description="Important for catalytic activity, responsible for pKa modulation of the active site Glu and correct orientation of both the proton donor and substrate" evidence="5">
    <location>
        <position position="155"/>
    </location>
</feature>
<dbReference type="PANTHER" id="PTHR42812:SF17">
    <property type="entry name" value="BETA-XYLOSIDASE C-TERMINAL CONCANAVALIN A-LIKE DOMAIN-CONTAINING PROTEIN-RELATED"/>
    <property type="match status" value="1"/>
</dbReference>
<dbReference type="EMBL" id="JARJCW010000014">
    <property type="protein sequence ID" value="KAJ7217123.1"/>
    <property type="molecule type" value="Genomic_DNA"/>
</dbReference>
<evidence type="ECO:0000259" key="8">
    <source>
        <dbReference type="Pfam" id="PF17851"/>
    </source>
</evidence>
<keyword evidence="10" id="KW-1185">Reference proteome</keyword>
<dbReference type="Proteomes" id="UP001219525">
    <property type="component" value="Unassembled WGS sequence"/>
</dbReference>
<feature type="active site" description="Proton donor" evidence="4">
    <location>
        <position position="208"/>
    </location>
</feature>
<evidence type="ECO:0000313" key="9">
    <source>
        <dbReference type="EMBL" id="KAJ7217123.1"/>
    </source>
</evidence>
<keyword evidence="2 6" id="KW-0378">Hydrolase</keyword>
<dbReference type="Pfam" id="PF04616">
    <property type="entry name" value="Glyco_hydro_43"/>
    <property type="match status" value="1"/>
</dbReference>
<dbReference type="InterPro" id="IPR041542">
    <property type="entry name" value="GH43_C2"/>
</dbReference>
<dbReference type="Gene3D" id="2.115.10.20">
    <property type="entry name" value="Glycosyl hydrolase domain, family 43"/>
    <property type="match status" value="1"/>
</dbReference>
<reference evidence="9" key="1">
    <citation type="submission" date="2023-03" db="EMBL/GenBank/DDBJ databases">
        <title>Massive genome expansion in bonnet fungi (Mycena s.s.) driven by repeated elements and novel gene families across ecological guilds.</title>
        <authorList>
            <consortium name="Lawrence Berkeley National Laboratory"/>
            <person name="Harder C.B."/>
            <person name="Miyauchi S."/>
            <person name="Viragh M."/>
            <person name="Kuo A."/>
            <person name="Thoen E."/>
            <person name="Andreopoulos B."/>
            <person name="Lu D."/>
            <person name="Skrede I."/>
            <person name="Drula E."/>
            <person name="Henrissat B."/>
            <person name="Morin E."/>
            <person name="Kohler A."/>
            <person name="Barry K."/>
            <person name="LaButti K."/>
            <person name="Morin E."/>
            <person name="Salamov A."/>
            <person name="Lipzen A."/>
            <person name="Mereny Z."/>
            <person name="Hegedus B."/>
            <person name="Baldrian P."/>
            <person name="Stursova M."/>
            <person name="Weitz H."/>
            <person name="Taylor A."/>
            <person name="Grigoriev I.V."/>
            <person name="Nagy L.G."/>
            <person name="Martin F."/>
            <person name="Kauserud H."/>
        </authorList>
    </citation>
    <scope>NUCLEOTIDE SEQUENCE</scope>
    <source>
        <strain evidence="9">9144</strain>
    </source>
</reference>
<evidence type="ECO:0000256" key="3">
    <source>
        <dbReference type="ARBA" id="ARBA00023295"/>
    </source>
</evidence>
<comment type="similarity">
    <text evidence="1 6">Belongs to the glycosyl hydrolase 43 family.</text>
</comment>
<dbReference type="Pfam" id="PF17851">
    <property type="entry name" value="GH43_C2"/>
    <property type="match status" value="1"/>
</dbReference>
<protein>
    <submittedName>
        <fullName evidence="9">Arabinofuranosidase</fullName>
    </submittedName>
</protein>
<feature type="domain" description="Beta-xylosidase C-terminal Concanavalin A-like" evidence="8">
    <location>
        <begin position="341"/>
        <end position="574"/>
    </location>
</feature>
<evidence type="ECO:0000256" key="2">
    <source>
        <dbReference type="ARBA" id="ARBA00022801"/>
    </source>
</evidence>
<dbReference type="SUPFAM" id="SSF75005">
    <property type="entry name" value="Arabinanase/levansucrase/invertase"/>
    <property type="match status" value="1"/>
</dbReference>
<comment type="caution">
    <text evidence="9">The sequence shown here is derived from an EMBL/GenBank/DDBJ whole genome shotgun (WGS) entry which is preliminary data.</text>
</comment>
<gene>
    <name evidence="9" type="ORF">GGX14DRAFT_602100</name>
</gene>
<feature type="active site" description="Proton acceptor" evidence="4">
    <location>
        <position position="33"/>
    </location>
</feature>